<name>A0A2L1UTK8_9GAMM</name>
<reference evidence="2" key="1">
    <citation type="submission" date="2017-01" db="EMBL/GenBank/DDBJ databases">
        <title>Genome sequence of Rouxiella sp. ERMR1:05.</title>
        <authorList>
            <person name="Kumar R."/>
            <person name="Singh D."/>
            <person name="Kumar S."/>
        </authorList>
    </citation>
    <scope>NUCLEOTIDE SEQUENCE [LARGE SCALE GENOMIC DNA]</scope>
    <source>
        <strain evidence="2">ERMR1:05</strain>
    </source>
</reference>
<dbReference type="EMBL" id="CP019062">
    <property type="protein sequence ID" value="AVF36296.1"/>
    <property type="molecule type" value="Genomic_DNA"/>
</dbReference>
<dbReference type="AlphaFoldDB" id="A0A2L1UTK8"/>
<accession>A0A2L1UTK8</accession>
<sequence length="101" mass="11195">MDVVFISQKGSALATFSAFLDLSLEITGPLAGMLMVQAGIDSIYWGWRCGCLSRWRGFCGVYRAKHAPMSEQIKRRGCGPCAAYPQTRRRAWRNTGCGLQC</sequence>
<dbReference type="Proteomes" id="UP000239197">
    <property type="component" value="Chromosome"/>
</dbReference>
<protein>
    <submittedName>
        <fullName evidence="1">Uncharacterized protein</fullName>
    </submittedName>
</protein>
<organism evidence="1 2">
    <name type="scientific">Rahnella sikkimica</name>
    <dbReference type="NCBI Taxonomy" id="1805933"/>
    <lineage>
        <taxon>Bacteria</taxon>
        <taxon>Pseudomonadati</taxon>
        <taxon>Pseudomonadota</taxon>
        <taxon>Gammaproteobacteria</taxon>
        <taxon>Enterobacterales</taxon>
        <taxon>Yersiniaceae</taxon>
        <taxon>Rahnella</taxon>
    </lineage>
</organism>
<proteinExistence type="predicted"/>
<keyword evidence="2" id="KW-1185">Reference proteome</keyword>
<evidence type="ECO:0000313" key="2">
    <source>
        <dbReference type="Proteomes" id="UP000239197"/>
    </source>
</evidence>
<dbReference type="KEGG" id="rox:BV494_15770"/>
<gene>
    <name evidence="1" type="ORF">BV494_15770</name>
</gene>
<evidence type="ECO:0000313" key="1">
    <source>
        <dbReference type="EMBL" id="AVF36296.1"/>
    </source>
</evidence>